<name>A0A0E9X6Z2_ANGAN</name>
<evidence type="ECO:0000256" key="1">
    <source>
        <dbReference type="SAM" id="MobiDB-lite"/>
    </source>
</evidence>
<reference evidence="2" key="2">
    <citation type="journal article" date="2015" name="Fish Shellfish Immunol.">
        <title>Early steps in the European eel (Anguilla anguilla)-Vibrio vulnificus interaction in the gills: Role of the RtxA13 toxin.</title>
        <authorList>
            <person name="Callol A."/>
            <person name="Pajuelo D."/>
            <person name="Ebbesson L."/>
            <person name="Teles M."/>
            <person name="MacKenzie S."/>
            <person name="Amaro C."/>
        </authorList>
    </citation>
    <scope>NUCLEOTIDE SEQUENCE</scope>
</reference>
<dbReference type="EMBL" id="GBXM01010942">
    <property type="protein sequence ID" value="JAH97635.1"/>
    <property type="molecule type" value="Transcribed_RNA"/>
</dbReference>
<organism evidence="2">
    <name type="scientific">Anguilla anguilla</name>
    <name type="common">European freshwater eel</name>
    <name type="synonym">Muraena anguilla</name>
    <dbReference type="NCBI Taxonomy" id="7936"/>
    <lineage>
        <taxon>Eukaryota</taxon>
        <taxon>Metazoa</taxon>
        <taxon>Chordata</taxon>
        <taxon>Craniata</taxon>
        <taxon>Vertebrata</taxon>
        <taxon>Euteleostomi</taxon>
        <taxon>Actinopterygii</taxon>
        <taxon>Neopterygii</taxon>
        <taxon>Teleostei</taxon>
        <taxon>Anguilliformes</taxon>
        <taxon>Anguillidae</taxon>
        <taxon>Anguilla</taxon>
    </lineage>
</organism>
<evidence type="ECO:0000313" key="2">
    <source>
        <dbReference type="EMBL" id="JAH97635.1"/>
    </source>
</evidence>
<accession>A0A0E9X6Z2</accession>
<dbReference type="AlphaFoldDB" id="A0A0E9X6Z2"/>
<protein>
    <submittedName>
        <fullName evidence="2">Uncharacterized protein</fullName>
    </submittedName>
</protein>
<feature type="region of interest" description="Disordered" evidence="1">
    <location>
        <begin position="56"/>
        <end position="78"/>
    </location>
</feature>
<proteinExistence type="predicted"/>
<reference evidence="2" key="1">
    <citation type="submission" date="2014-11" db="EMBL/GenBank/DDBJ databases">
        <authorList>
            <person name="Amaro Gonzalez C."/>
        </authorList>
    </citation>
    <scope>NUCLEOTIDE SEQUENCE</scope>
</reference>
<feature type="compositionally biased region" description="Basic residues" evidence="1">
    <location>
        <begin position="56"/>
        <end position="69"/>
    </location>
</feature>
<sequence>MQLGFGIACSIRSLFTAILQMVNKTMLTITVRFKKKVRVRNLLNQCNQTKRRKFIKNKKNKQTNKKRTNKTFTSTLCL</sequence>